<keyword evidence="1" id="KW-1133">Transmembrane helix</keyword>
<evidence type="ECO:0000313" key="2">
    <source>
        <dbReference type="EMBL" id="MBW75270.1"/>
    </source>
</evidence>
<feature type="transmembrane region" description="Helical" evidence="1">
    <location>
        <begin position="6"/>
        <end position="25"/>
    </location>
</feature>
<dbReference type="EMBL" id="GGFL01011092">
    <property type="protein sequence ID" value="MBW75270.1"/>
    <property type="molecule type" value="Transcribed_RNA"/>
</dbReference>
<keyword evidence="1" id="KW-0812">Transmembrane</keyword>
<feature type="transmembrane region" description="Helical" evidence="1">
    <location>
        <begin position="55"/>
        <end position="74"/>
    </location>
</feature>
<reference evidence="2" key="1">
    <citation type="submission" date="2018-01" db="EMBL/GenBank/DDBJ databases">
        <title>An insight into the sialome of Amazonian anophelines.</title>
        <authorList>
            <person name="Ribeiro J.M."/>
            <person name="Scarpassa V."/>
            <person name="Calvo E."/>
        </authorList>
    </citation>
    <scope>NUCLEOTIDE SEQUENCE</scope>
</reference>
<proteinExistence type="predicted"/>
<sequence>MNQMLYDCVVCLLLFVLLATGIVVFRIRRWSAHSCFTYLFFIFCLVFATDTATCRTGFLSDFLLLLAFFFLFNFRGRVLNSR</sequence>
<dbReference type="AlphaFoldDB" id="A0A2M4DCE5"/>
<protein>
    <submittedName>
        <fullName evidence="2">Uncharacterized protein</fullName>
    </submittedName>
</protein>
<evidence type="ECO:0000256" key="1">
    <source>
        <dbReference type="SAM" id="Phobius"/>
    </source>
</evidence>
<feature type="transmembrane region" description="Helical" evidence="1">
    <location>
        <begin position="32"/>
        <end position="49"/>
    </location>
</feature>
<keyword evidence="1" id="KW-0472">Membrane</keyword>
<accession>A0A2M4DCE5</accession>
<name>A0A2M4DCE5_ANODA</name>
<organism evidence="2">
    <name type="scientific">Anopheles darlingi</name>
    <name type="common">Mosquito</name>
    <dbReference type="NCBI Taxonomy" id="43151"/>
    <lineage>
        <taxon>Eukaryota</taxon>
        <taxon>Metazoa</taxon>
        <taxon>Ecdysozoa</taxon>
        <taxon>Arthropoda</taxon>
        <taxon>Hexapoda</taxon>
        <taxon>Insecta</taxon>
        <taxon>Pterygota</taxon>
        <taxon>Neoptera</taxon>
        <taxon>Endopterygota</taxon>
        <taxon>Diptera</taxon>
        <taxon>Nematocera</taxon>
        <taxon>Culicoidea</taxon>
        <taxon>Culicidae</taxon>
        <taxon>Anophelinae</taxon>
        <taxon>Anopheles</taxon>
    </lineage>
</organism>